<dbReference type="EMBL" id="LAZR01043744">
    <property type="protein sequence ID" value="KKL06347.1"/>
    <property type="molecule type" value="Genomic_DNA"/>
</dbReference>
<dbReference type="Gene3D" id="3.40.50.2300">
    <property type="match status" value="1"/>
</dbReference>
<organism evidence="2">
    <name type="scientific">marine sediment metagenome</name>
    <dbReference type="NCBI Taxonomy" id="412755"/>
    <lineage>
        <taxon>unclassified sequences</taxon>
        <taxon>metagenomes</taxon>
        <taxon>ecological metagenomes</taxon>
    </lineage>
</organism>
<dbReference type="Pfam" id="PF00072">
    <property type="entry name" value="Response_reg"/>
    <property type="match status" value="1"/>
</dbReference>
<accession>A0A0F9AXU2</accession>
<evidence type="ECO:0000313" key="2">
    <source>
        <dbReference type="EMBL" id="KKL06347.1"/>
    </source>
</evidence>
<reference evidence="2" key="1">
    <citation type="journal article" date="2015" name="Nature">
        <title>Complex archaea that bridge the gap between prokaryotes and eukaryotes.</title>
        <authorList>
            <person name="Spang A."/>
            <person name="Saw J.H."/>
            <person name="Jorgensen S.L."/>
            <person name="Zaremba-Niedzwiedzka K."/>
            <person name="Martijn J."/>
            <person name="Lind A.E."/>
            <person name="van Eijk R."/>
            <person name="Schleper C."/>
            <person name="Guy L."/>
            <person name="Ettema T.J."/>
        </authorList>
    </citation>
    <scope>NUCLEOTIDE SEQUENCE</scope>
</reference>
<dbReference type="PANTHER" id="PTHR45526:SF1">
    <property type="entry name" value="TRANSCRIPTIONAL REGULATORY PROTEIN DCUR-RELATED"/>
    <property type="match status" value="1"/>
</dbReference>
<protein>
    <recommendedName>
        <fullName evidence="1">Response regulatory domain-containing protein</fullName>
    </recommendedName>
</protein>
<comment type="caution">
    <text evidence="2">The sequence shown here is derived from an EMBL/GenBank/DDBJ whole genome shotgun (WGS) entry which is preliminary data.</text>
</comment>
<dbReference type="SMART" id="SM00448">
    <property type="entry name" value="REC"/>
    <property type="match status" value="1"/>
</dbReference>
<dbReference type="PANTHER" id="PTHR45526">
    <property type="entry name" value="TRANSCRIPTIONAL REGULATORY PROTEIN DPIA"/>
    <property type="match status" value="1"/>
</dbReference>
<name>A0A0F9AXU2_9ZZZZ</name>
<dbReference type="InterPro" id="IPR001789">
    <property type="entry name" value="Sig_transdc_resp-reg_receiver"/>
</dbReference>
<sequence length="251" mass="28019">MADLKKQDYNLAFTHLKNNQNISAHNLFINLAESQKKSDSIKAAILYLLAGECKTKQGKENNHEMLEAGKLFVDFGKKDNSFKAKGAYLCASKCFLKVGEYDDAKKAFDQSKEFHISNIEISRPIVIIEDSKAVVLKLQNYLDHLGYKDYISFQTGKEGIGSCKKLIQDSKNPIVLLDMGLPDMQGDTVASQLLEEKLDLQIILITADEKTSKRVSETISSGVAAFIQKPFTINDLKNALNVAEKEYSLSQ</sequence>
<dbReference type="PROSITE" id="PS50110">
    <property type="entry name" value="RESPONSE_REGULATORY"/>
    <property type="match status" value="1"/>
</dbReference>
<feature type="domain" description="Response regulatory" evidence="1">
    <location>
        <begin position="124"/>
        <end position="244"/>
    </location>
</feature>
<dbReference type="InterPro" id="IPR051271">
    <property type="entry name" value="2C-system_Tx_regulators"/>
</dbReference>
<dbReference type="SUPFAM" id="SSF52172">
    <property type="entry name" value="CheY-like"/>
    <property type="match status" value="1"/>
</dbReference>
<dbReference type="GO" id="GO:0000156">
    <property type="term" value="F:phosphorelay response regulator activity"/>
    <property type="evidence" value="ECO:0007669"/>
    <property type="project" value="TreeGrafter"/>
</dbReference>
<proteinExistence type="predicted"/>
<dbReference type="InterPro" id="IPR011006">
    <property type="entry name" value="CheY-like_superfamily"/>
</dbReference>
<gene>
    <name evidence="2" type="ORF">LCGC14_2596930</name>
</gene>
<dbReference type="AlphaFoldDB" id="A0A0F9AXU2"/>
<evidence type="ECO:0000259" key="1">
    <source>
        <dbReference type="PROSITE" id="PS50110"/>
    </source>
</evidence>